<reference evidence="3" key="1">
    <citation type="journal article" date="2008" name="Nat. Genet.">
        <title>The Pristionchus pacificus genome provides a unique perspective on nematode lifestyle and parasitism.</title>
        <authorList>
            <person name="Dieterich C."/>
            <person name="Clifton S.W."/>
            <person name="Schuster L.N."/>
            <person name="Chinwalla A."/>
            <person name="Delehaunty K."/>
            <person name="Dinkelacker I."/>
            <person name="Fulton L."/>
            <person name="Fulton R."/>
            <person name="Godfrey J."/>
            <person name="Minx P."/>
            <person name="Mitreva M."/>
            <person name="Roeseler W."/>
            <person name="Tian H."/>
            <person name="Witte H."/>
            <person name="Yang S.P."/>
            <person name="Wilson R.K."/>
            <person name="Sommer R.J."/>
        </authorList>
    </citation>
    <scope>NUCLEOTIDE SEQUENCE [LARGE SCALE GENOMIC DNA]</scope>
    <source>
        <strain evidence="3">PS312</strain>
    </source>
</reference>
<organism evidence="2 3">
    <name type="scientific">Pristionchus pacificus</name>
    <name type="common">Parasitic nematode worm</name>
    <dbReference type="NCBI Taxonomy" id="54126"/>
    <lineage>
        <taxon>Eukaryota</taxon>
        <taxon>Metazoa</taxon>
        <taxon>Ecdysozoa</taxon>
        <taxon>Nematoda</taxon>
        <taxon>Chromadorea</taxon>
        <taxon>Rhabditida</taxon>
        <taxon>Rhabditina</taxon>
        <taxon>Diplogasteromorpha</taxon>
        <taxon>Diplogasteroidea</taxon>
        <taxon>Neodiplogasteridae</taxon>
        <taxon>Pristionchus</taxon>
    </lineage>
</organism>
<accession>A0A2A6BLL9</accession>
<reference evidence="2" key="2">
    <citation type="submission" date="2022-06" db="UniProtKB">
        <authorList>
            <consortium name="EnsemblMetazoa"/>
        </authorList>
    </citation>
    <scope>IDENTIFICATION</scope>
    <source>
        <strain evidence="2">PS312</strain>
    </source>
</reference>
<proteinExistence type="predicted"/>
<evidence type="ECO:0000313" key="2">
    <source>
        <dbReference type="EnsemblMetazoa" id="PPA10638.1"/>
    </source>
</evidence>
<dbReference type="Pfam" id="PF15228">
    <property type="entry name" value="DAP"/>
    <property type="match status" value="1"/>
</dbReference>
<feature type="region of interest" description="Disordered" evidence="1">
    <location>
        <begin position="1"/>
        <end position="39"/>
    </location>
</feature>
<dbReference type="OrthoDB" id="5973225at2759"/>
<accession>A0A8R1YAV5</accession>
<dbReference type="InterPro" id="IPR024130">
    <property type="entry name" value="DAP1/DAPL1"/>
</dbReference>
<feature type="compositionally biased region" description="Basic and acidic residues" evidence="1">
    <location>
        <begin position="1"/>
        <end position="17"/>
    </location>
</feature>
<name>A0A2A6BLL9_PRIPA</name>
<gene>
    <name evidence="2" type="primary">WBGene00100192</name>
</gene>
<evidence type="ECO:0000256" key="1">
    <source>
        <dbReference type="SAM" id="MobiDB-lite"/>
    </source>
</evidence>
<evidence type="ECO:0000313" key="3">
    <source>
        <dbReference type="Proteomes" id="UP000005239"/>
    </source>
</evidence>
<dbReference type="Proteomes" id="UP000005239">
    <property type="component" value="Unassembled WGS sequence"/>
</dbReference>
<feature type="region of interest" description="Disordered" evidence="1">
    <location>
        <begin position="54"/>
        <end position="89"/>
    </location>
</feature>
<keyword evidence="3" id="KW-1185">Reference proteome</keyword>
<sequence>MPAENKDRRQSDNENRTPSEGGSESGKSDELKQAENVLAHTGLAAQTNIDYPEAAVKAYHNKPQPRNQIHNTMPHCNRASGPIQQPTKI</sequence>
<protein>
    <submittedName>
        <fullName evidence="2">Uncharacterized protein</fullName>
    </submittedName>
</protein>
<dbReference type="EnsemblMetazoa" id="PPA10638.1">
    <property type="protein sequence ID" value="PPA10638.1"/>
    <property type="gene ID" value="WBGene00100192"/>
</dbReference>
<dbReference type="AlphaFoldDB" id="A0A2A6BLL9"/>